<accession>A0AAW0MGC2</accession>
<protein>
    <recommendedName>
        <fullName evidence="2">Zona pellucida sperm-binding protein 3</fullName>
    </recommendedName>
</protein>
<dbReference type="PANTHER" id="PTHR11576:SF2">
    <property type="entry name" value="ZONA PELLUCIDA SPERM-BINDING PROTEIN 3"/>
    <property type="match status" value="1"/>
</dbReference>
<comment type="PTM">
    <text evidence="2">Proteolytically cleaved before the transmembrane segment to yield the secreted ectodomain incorporated in the zona pellucida.</text>
</comment>
<keyword evidence="2" id="KW-0732">Signal</keyword>
<dbReference type="InterPro" id="IPR055355">
    <property type="entry name" value="ZP-C"/>
</dbReference>
<keyword evidence="2" id="KW-1003">Cell membrane</keyword>
<dbReference type="GO" id="GO:0035803">
    <property type="term" value="P:egg coat formation"/>
    <property type="evidence" value="ECO:0007669"/>
    <property type="project" value="UniProtKB-UniRule"/>
</dbReference>
<evidence type="ECO:0000313" key="5">
    <source>
        <dbReference type="Proteomes" id="UP001460270"/>
    </source>
</evidence>
<dbReference type="PANTHER" id="PTHR11576">
    <property type="entry name" value="ZONA PELLUCIDA SPERM-BINDING PROTEIN 3"/>
    <property type="match status" value="1"/>
</dbReference>
<comment type="function">
    <text evidence="2">Component of the zona pellucida, an extracellular matrix surrounding oocytes which mediates sperm binding, induction of the acrosome reaction and prevents post-fertilization polyspermy. The zona pellucida is composed of 3 to 4 glycoproteins, ZP1, ZP2, ZP3, and ZP4. ZP3 is essential for sperm binding and zona matrix formation.</text>
</comment>
<evidence type="ECO:0000313" key="4">
    <source>
        <dbReference type="EMBL" id="KAK7878230.1"/>
    </source>
</evidence>
<comment type="domain">
    <text evidence="2">The ZP domain is involved in the polymerization of the ZP proteins to form the zona pellucida.</text>
</comment>
<dbReference type="FunFam" id="2.60.40.4100:FF:000002">
    <property type="entry name" value="Zona pellucida sperm-binding protein 3"/>
    <property type="match status" value="1"/>
</dbReference>
<dbReference type="GO" id="GO:2000344">
    <property type="term" value="P:positive regulation of acrosome reaction"/>
    <property type="evidence" value="ECO:0007669"/>
    <property type="project" value="UniProtKB-UniRule"/>
</dbReference>
<dbReference type="GO" id="GO:0005886">
    <property type="term" value="C:plasma membrane"/>
    <property type="evidence" value="ECO:0007669"/>
    <property type="project" value="UniProtKB-SubCell"/>
</dbReference>
<comment type="similarity">
    <text evidence="2">Belongs to the ZP domain family. ZPC subfamily.</text>
</comment>
<name>A0AAW0MGC2_9GOBI</name>
<dbReference type="Gene3D" id="2.60.40.4100">
    <property type="entry name" value="Zona pellucida, ZP-C domain"/>
    <property type="match status" value="1"/>
</dbReference>
<keyword evidence="5" id="KW-1185">Reference proteome</keyword>
<sequence>VFRSTPQIHNRLMTGKSNSLWFTFTFLSDFTCHFKLFIFPSHSLHSKCIIQLTVLPALSPLTPLLRRSPPAQATIALIDDWSSPRPSSVYLVNDVMHIEVSVLTGSHIPLRVFVDHCEATADPSAEFGQRYAFVNNHGCFMDSKLTGAKSFFLQRIQEDKLHFILQTFRFRQQLGNSMYISCSLKATSLSVPIDTQHKACSFLNEAQRWVASEGDNKVCACCESGCGGEERTKRSLEQQTVAEHSETLTKCECLKWSTVRREKERWVFDLRSDQKERQKGRHIFHTPRE</sequence>
<proteinExistence type="inferred from homology"/>
<comment type="subcellular location">
    <subcellularLocation>
        <location evidence="2">Zona pellucida</location>
    </subcellularLocation>
    <subcellularLocation>
        <location evidence="2">Cell membrane</location>
        <topology evidence="2">Single-pass type I membrane protein</topology>
    </subcellularLocation>
</comment>
<comment type="caution">
    <text evidence="4">The sequence shown here is derived from an EMBL/GenBank/DDBJ whole genome shotgun (WGS) entry which is preliminary data.</text>
</comment>
<keyword evidence="2" id="KW-0165">Cleavage on pair of basic residues</keyword>
<gene>
    <name evidence="4" type="ORF">WMY93_034371</name>
</gene>
<keyword evidence="2" id="KW-0472">Membrane</keyword>
<dbReference type="Proteomes" id="UP001460270">
    <property type="component" value="Unassembled WGS sequence"/>
</dbReference>
<evidence type="ECO:0000259" key="3">
    <source>
        <dbReference type="PROSITE" id="PS51034"/>
    </source>
</evidence>
<reference evidence="5" key="1">
    <citation type="submission" date="2024-04" db="EMBL/GenBank/DDBJ databases">
        <title>Salinicola lusitanus LLJ914,a marine bacterium isolated from the Okinawa Trough.</title>
        <authorList>
            <person name="Li J."/>
        </authorList>
    </citation>
    <scope>NUCLEOTIDE SEQUENCE [LARGE SCALE GENOMIC DNA]</scope>
</reference>
<dbReference type="InterPro" id="IPR001507">
    <property type="entry name" value="ZP_dom"/>
</dbReference>
<dbReference type="PROSITE" id="PS51034">
    <property type="entry name" value="ZP_2"/>
    <property type="match status" value="1"/>
</dbReference>
<dbReference type="GO" id="GO:0035804">
    <property type="term" value="F:structural constituent of egg coat"/>
    <property type="evidence" value="ECO:0007669"/>
    <property type="project" value="UniProtKB-UniRule"/>
</dbReference>
<dbReference type="GO" id="GO:0032190">
    <property type="term" value="F:acrosin binding"/>
    <property type="evidence" value="ECO:0007669"/>
    <property type="project" value="TreeGrafter"/>
</dbReference>
<dbReference type="GO" id="GO:0007339">
    <property type="term" value="P:binding of sperm to zona pellucida"/>
    <property type="evidence" value="ECO:0007669"/>
    <property type="project" value="UniProtKB-UniRule"/>
</dbReference>
<dbReference type="InterPro" id="IPR042235">
    <property type="entry name" value="ZP-C_dom"/>
</dbReference>
<evidence type="ECO:0000256" key="1">
    <source>
        <dbReference type="ARBA" id="ARBA00023157"/>
    </source>
</evidence>
<dbReference type="SMART" id="SM00241">
    <property type="entry name" value="ZP"/>
    <property type="match status" value="1"/>
</dbReference>
<evidence type="ECO:0000256" key="2">
    <source>
        <dbReference type="RuleBase" id="RU367066"/>
    </source>
</evidence>
<dbReference type="GO" id="GO:0035805">
    <property type="term" value="C:egg coat"/>
    <property type="evidence" value="ECO:0007669"/>
    <property type="project" value="UniProtKB-SubCell"/>
</dbReference>
<dbReference type="Pfam" id="PF00100">
    <property type="entry name" value="Zona_pellucida"/>
    <property type="match status" value="1"/>
</dbReference>
<dbReference type="EMBL" id="JBBPFD010000558">
    <property type="protein sequence ID" value="KAK7878230.1"/>
    <property type="molecule type" value="Genomic_DNA"/>
</dbReference>
<keyword evidence="1 2" id="KW-1015">Disulfide bond</keyword>
<feature type="domain" description="ZP" evidence="3">
    <location>
        <begin position="1"/>
        <end position="207"/>
    </location>
</feature>
<feature type="non-terminal residue" evidence="4">
    <location>
        <position position="1"/>
    </location>
</feature>
<organism evidence="4 5">
    <name type="scientific">Mugilogobius chulae</name>
    <name type="common">yellowstripe goby</name>
    <dbReference type="NCBI Taxonomy" id="88201"/>
    <lineage>
        <taxon>Eukaryota</taxon>
        <taxon>Metazoa</taxon>
        <taxon>Chordata</taxon>
        <taxon>Craniata</taxon>
        <taxon>Vertebrata</taxon>
        <taxon>Euteleostomi</taxon>
        <taxon>Actinopterygii</taxon>
        <taxon>Neopterygii</taxon>
        <taxon>Teleostei</taxon>
        <taxon>Neoteleostei</taxon>
        <taxon>Acanthomorphata</taxon>
        <taxon>Gobiaria</taxon>
        <taxon>Gobiiformes</taxon>
        <taxon>Gobioidei</taxon>
        <taxon>Gobiidae</taxon>
        <taxon>Gobionellinae</taxon>
        <taxon>Mugilogobius</taxon>
    </lineage>
</organism>
<keyword evidence="2" id="KW-0964">Secreted</keyword>
<dbReference type="AlphaFoldDB" id="A0AAW0MGC2"/>
<keyword evidence="2" id="KW-0272">Extracellular matrix</keyword>